<evidence type="ECO:0000256" key="4">
    <source>
        <dbReference type="ARBA" id="ARBA00022753"/>
    </source>
</evidence>
<dbReference type="InParanoid" id="A0A4S2N1P8"/>
<dbReference type="GO" id="GO:0006886">
    <property type="term" value="P:intracellular protein transport"/>
    <property type="evidence" value="ECO:0007669"/>
    <property type="project" value="UniProtKB-ARBA"/>
</dbReference>
<dbReference type="InterPro" id="IPR052070">
    <property type="entry name" value="ESCRT-I_UEV_domain"/>
</dbReference>
<gene>
    <name evidence="11" type="ORF">EX30DRAFT_358043</name>
</gene>
<feature type="compositionally biased region" description="Pro residues" evidence="8">
    <location>
        <begin position="395"/>
        <end position="413"/>
    </location>
</feature>
<feature type="compositionally biased region" description="Pro residues" evidence="8">
    <location>
        <begin position="369"/>
        <end position="386"/>
    </location>
</feature>
<dbReference type="FunCoup" id="A0A4S2N1P8">
    <property type="interactions" value="551"/>
</dbReference>
<organism evidence="11 12">
    <name type="scientific">Ascodesmis nigricans</name>
    <dbReference type="NCBI Taxonomy" id="341454"/>
    <lineage>
        <taxon>Eukaryota</taxon>
        <taxon>Fungi</taxon>
        <taxon>Dikarya</taxon>
        <taxon>Ascomycota</taxon>
        <taxon>Pezizomycotina</taxon>
        <taxon>Pezizomycetes</taxon>
        <taxon>Pezizales</taxon>
        <taxon>Ascodesmidaceae</taxon>
        <taxon>Ascodesmis</taxon>
    </lineage>
</organism>
<evidence type="ECO:0000256" key="3">
    <source>
        <dbReference type="ARBA" id="ARBA00022448"/>
    </source>
</evidence>
<dbReference type="AlphaFoldDB" id="A0A4S2N1P8"/>
<dbReference type="InterPro" id="IPR037202">
    <property type="entry name" value="ESCRT_assembly_dom"/>
</dbReference>
<dbReference type="GO" id="GO:0043162">
    <property type="term" value="P:ubiquitin-dependent protein catabolic process via the multivesicular body sorting pathway"/>
    <property type="evidence" value="ECO:0007669"/>
    <property type="project" value="UniProtKB-ARBA"/>
</dbReference>
<feature type="compositionally biased region" description="Pro residues" evidence="8">
    <location>
        <begin position="195"/>
        <end position="204"/>
    </location>
</feature>
<dbReference type="PANTHER" id="PTHR23306:SF3">
    <property type="entry name" value="TUMOR SUPPRESSOR PROTEIN 101"/>
    <property type="match status" value="1"/>
</dbReference>
<evidence type="ECO:0000256" key="5">
    <source>
        <dbReference type="ARBA" id="ARBA00022927"/>
    </source>
</evidence>
<dbReference type="Pfam" id="PF05743">
    <property type="entry name" value="UEV"/>
    <property type="match status" value="1"/>
</dbReference>
<evidence type="ECO:0000313" key="12">
    <source>
        <dbReference type="Proteomes" id="UP000298138"/>
    </source>
</evidence>
<evidence type="ECO:0000256" key="6">
    <source>
        <dbReference type="ARBA" id="ARBA00023054"/>
    </source>
</evidence>
<dbReference type="Pfam" id="PF09454">
    <property type="entry name" value="Vps23_core"/>
    <property type="match status" value="1"/>
</dbReference>
<sequence length="577" mass="63970">MAHSQPARPSQQLLQWLDRVIAPEYTEPPRTYHDVATTLATIPSLSPRTAVYTYENGHSELLLQLSGTLPAVYRNQPFNVPITIWIPHQYPRKPPMSFISPPPELLIRPGNYVDPSGKCYHPYLANWVNHAERSSIRDLCDILRDVFSREPPVVAKTQQQAPPPPLRDEAPPPRPPLPPELDNQERKVNQAKQPNMPPPLPPLPKEYMGSQNPTHPPPTSLPIQSGPPPLPPHPQNRPESKTAIGPNVTLPIRSGPPPLPPHPQHRAESNTISARTVTLPLQPSPKHNHLELIPPPLPPAPHRNQKSRHVQNASAQSQRPVSMSSSFFQQPIQASPLGPNRYNSPASPPNRRPVSFAGFPPQNHQYPHTQPPTPQKAPPKPKPAPLPDLLDDHAPPSPTPPPVSTPAPPLPPNPEKDHLINTIVLALKQQALSTVNQTNDALASAASQHQAMLAAEYRMRQELTGLSELSELCDRDAEILKERIAATERVIEDARKRELPPGDELVVPACVLHRQLYDLVTEDRAIEDTIYILGKALDREKVSLDVFVKHVRGLAREQFLKRALAKKIGDQLGLVGY</sequence>
<proteinExistence type="inferred from homology"/>
<dbReference type="Gene3D" id="3.10.110.10">
    <property type="entry name" value="Ubiquitin Conjugating Enzyme"/>
    <property type="match status" value="1"/>
</dbReference>
<feature type="compositionally biased region" description="Polar residues" evidence="8">
    <location>
        <begin position="310"/>
        <end position="333"/>
    </location>
</feature>
<feature type="domain" description="SB" evidence="9">
    <location>
        <begin position="510"/>
        <end position="577"/>
    </location>
</feature>
<evidence type="ECO:0000313" key="11">
    <source>
        <dbReference type="EMBL" id="TGZ82933.1"/>
    </source>
</evidence>
<feature type="domain" description="UEV" evidence="10">
    <location>
        <begin position="12"/>
        <end position="157"/>
    </location>
</feature>
<reference evidence="11 12" key="1">
    <citation type="submission" date="2019-04" db="EMBL/GenBank/DDBJ databases">
        <title>Comparative genomics and transcriptomics to analyze fruiting body development in filamentous ascomycetes.</title>
        <authorList>
            <consortium name="DOE Joint Genome Institute"/>
            <person name="Lutkenhaus R."/>
            <person name="Traeger S."/>
            <person name="Breuer J."/>
            <person name="Kuo A."/>
            <person name="Lipzen A."/>
            <person name="Pangilinan J."/>
            <person name="Dilworth D."/>
            <person name="Sandor L."/>
            <person name="Poggeler S."/>
            <person name="Barry K."/>
            <person name="Grigoriev I.V."/>
            <person name="Nowrousian M."/>
        </authorList>
    </citation>
    <scope>NUCLEOTIDE SEQUENCE [LARGE SCALE GENOMIC DNA]</scope>
    <source>
        <strain evidence="11 12">CBS 389.68</strain>
    </source>
</reference>
<evidence type="ECO:0000256" key="2">
    <source>
        <dbReference type="ARBA" id="ARBA00009594"/>
    </source>
</evidence>
<dbReference type="OrthoDB" id="306304at2759"/>
<comment type="subcellular location">
    <subcellularLocation>
        <location evidence="1">Endosome</location>
    </subcellularLocation>
</comment>
<name>A0A4S2N1P8_9PEZI</name>
<evidence type="ECO:0000259" key="10">
    <source>
        <dbReference type="PROSITE" id="PS51322"/>
    </source>
</evidence>
<dbReference type="EMBL" id="ML220114">
    <property type="protein sequence ID" value="TGZ82933.1"/>
    <property type="molecule type" value="Genomic_DNA"/>
</dbReference>
<dbReference type="PROSITE" id="PS51322">
    <property type="entry name" value="UEV"/>
    <property type="match status" value="1"/>
</dbReference>
<dbReference type="GO" id="GO:0000813">
    <property type="term" value="C:ESCRT I complex"/>
    <property type="evidence" value="ECO:0007669"/>
    <property type="project" value="TreeGrafter"/>
</dbReference>
<comment type="similarity">
    <text evidence="2">Belongs to the ubiquitin-conjugating enzyme family. UEV subfamily.</text>
</comment>
<dbReference type="InterPro" id="IPR016135">
    <property type="entry name" value="UBQ-conjugating_enzyme/RWD"/>
</dbReference>
<keyword evidence="12" id="KW-1185">Reference proteome</keyword>
<feature type="compositionally biased region" description="Polar residues" evidence="8">
    <location>
        <begin position="269"/>
        <end position="281"/>
    </location>
</feature>
<dbReference type="PANTHER" id="PTHR23306">
    <property type="entry name" value="TUMOR SUSCEPTIBILITY GENE 101 PROTEIN-RELATED"/>
    <property type="match status" value="1"/>
</dbReference>
<evidence type="ECO:0000256" key="7">
    <source>
        <dbReference type="PROSITE-ProRule" id="PRU00644"/>
    </source>
</evidence>
<dbReference type="PROSITE" id="PS51312">
    <property type="entry name" value="SB"/>
    <property type="match status" value="1"/>
</dbReference>
<dbReference type="Gene3D" id="6.10.140.820">
    <property type="match status" value="1"/>
</dbReference>
<dbReference type="InterPro" id="IPR017916">
    <property type="entry name" value="SB_dom"/>
</dbReference>
<dbReference type="STRING" id="341454.A0A4S2N1P8"/>
<keyword evidence="5 7" id="KW-0653">Protein transport</keyword>
<keyword evidence="6" id="KW-0175">Coiled coil</keyword>
<dbReference type="SUPFAM" id="SSF140111">
    <property type="entry name" value="Endosomal sorting complex assembly domain"/>
    <property type="match status" value="1"/>
</dbReference>
<keyword evidence="3 7" id="KW-0813">Transport</keyword>
<dbReference type="Proteomes" id="UP000298138">
    <property type="component" value="Unassembled WGS sequence"/>
</dbReference>
<protein>
    <submittedName>
        <fullName evidence="11">UEV-domain-containing protein</fullName>
    </submittedName>
</protein>
<dbReference type="GO" id="GO:0043130">
    <property type="term" value="F:ubiquitin binding"/>
    <property type="evidence" value="ECO:0007669"/>
    <property type="project" value="TreeGrafter"/>
</dbReference>
<keyword evidence="4" id="KW-0967">Endosome</keyword>
<dbReference type="SUPFAM" id="SSF54495">
    <property type="entry name" value="UBC-like"/>
    <property type="match status" value="1"/>
</dbReference>
<dbReference type="GO" id="GO:0072666">
    <property type="term" value="P:establishment of protein localization to vacuole"/>
    <property type="evidence" value="ECO:0007669"/>
    <property type="project" value="UniProtKB-ARBA"/>
</dbReference>
<dbReference type="InterPro" id="IPR008883">
    <property type="entry name" value="UEV_N"/>
</dbReference>
<evidence type="ECO:0000256" key="8">
    <source>
        <dbReference type="SAM" id="MobiDB-lite"/>
    </source>
</evidence>
<accession>A0A4S2N1P8</accession>
<evidence type="ECO:0000256" key="1">
    <source>
        <dbReference type="ARBA" id="ARBA00004177"/>
    </source>
</evidence>
<dbReference type="CDD" id="cd11685">
    <property type="entry name" value="UEV_TSG101-like"/>
    <property type="match status" value="1"/>
</dbReference>
<evidence type="ECO:0000259" key="9">
    <source>
        <dbReference type="PROSITE" id="PS51312"/>
    </source>
</evidence>
<feature type="region of interest" description="Disordered" evidence="8">
    <location>
        <begin position="152"/>
        <end position="417"/>
    </location>
</feature>
<feature type="compositionally biased region" description="Pro residues" evidence="8">
    <location>
        <begin position="214"/>
        <end position="235"/>
    </location>
</feature>